<dbReference type="AlphaFoldDB" id="A0A942I7F7"/>
<comment type="caution">
    <text evidence="1">The sequence shown here is derived from an EMBL/GenBank/DDBJ whole genome shotgun (WGS) entry which is preliminary data.</text>
</comment>
<reference evidence="1" key="1">
    <citation type="submission" date="2021-04" db="EMBL/GenBank/DDBJ databases">
        <title>Pseudaminobacter soli sp. nov., isolated from paddy soil contaminated by heavy metals.</title>
        <authorList>
            <person name="Zhang K."/>
        </authorList>
    </citation>
    <scope>NUCLEOTIDE SEQUENCE</scope>
    <source>
        <strain evidence="1">19-2017</strain>
    </source>
</reference>
<dbReference type="EMBL" id="JAGWCR010000003">
    <property type="protein sequence ID" value="MBS3648350.1"/>
    <property type="molecule type" value="Genomic_DNA"/>
</dbReference>
<keyword evidence="2" id="KW-1185">Reference proteome</keyword>
<organism evidence="1 2">
    <name type="scientific">Pseudaminobacter soli</name>
    <name type="common">ex Zhang et al. 2022</name>
    <dbReference type="NCBI Taxonomy" id="2831468"/>
    <lineage>
        <taxon>Bacteria</taxon>
        <taxon>Pseudomonadati</taxon>
        <taxon>Pseudomonadota</taxon>
        <taxon>Alphaproteobacteria</taxon>
        <taxon>Hyphomicrobiales</taxon>
        <taxon>Phyllobacteriaceae</taxon>
        <taxon>Pseudaminobacter</taxon>
    </lineage>
</organism>
<gene>
    <name evidence="1" type="ORF">KEU06_06875</name>
</gene>
<accession>A0A942I7F7</accession>
<name>A0A942I7F7_9HYPH</name>
<sequence length="68" mass="7838">MGLIDLVLTVCLLSNPSTCHDEHLYFQRAGLVQCALQGPPEIARWTLDHPKYRVTRWKCVVPQRGRHI</sequence>
<evidence type="ECO:0000313" key="2">
    <source>
        <dbReference type="Proteomes" id="UP000680348"/>
    </source>
</evidence>
<dbReference type="Proteomes" id="UP000680348">
    <property type="component" value="Unassembled WGS sequence"/>
</dbReference>
<evidence type="ECO:0000313" key="1">
    <source>
        <dbReference type="EMBL" id="MBS3648350.1"/>
    </source>
</evidence>
<protein>
    <submittedName>
        <fullName evidence="1">Uncharacterized protein</fullName>
    </submittedName>
</protein>
<dbReference type="RefSeq" id="WP_188253909.1">
    <property type="nucleotide sequence ID" value="NZ_JABVCF010000003.1"/>
</dbReference>
<proteinExistence type="predicted"/>